<dbReference type="Gene3D" id="3.40.50.1820">
    <property type="entry name" value="alpha/beta hydrolase"/>
    <property type="match status" value="1"/>
</dbReference>
<dbReference type="Pfam" id="PF00561">
    <property type="entry name" value="Abhydrolase_1"/>
    <property type="match status" value="1"/>
</dbReference>
<dbReference type="InterPro" id="IPR000073">
    <property type="entry name" value="AB_hydrolase_1"/>
</dbReference>
<organism evidence="3 4">
    <name type="scientific">Calocera viscosa (strain TUFC12733)</name>
    <dbReference type="NCBI Taxonomy" id="1330018"/>
    <lineage>
        <taxon>Eukaryota</taxon>
        <taxon>Fungi</taxon>
        <taxon>Dikarya</taxon>
        <taxon>Basidiomycota</taxon>
        <taxon>Agaricomycotina</taxon>
        <taxon>Dacrymycetes</taxon>
        <taxon>Dacrymycetales</taxon>
        <taxon>Dacrymycetaceae</taxon>
        <taxon>Calocera</taxon>
    </lineage>
</organism>
<dbReference type="GO" id="GO:0046464">
    <property type="term" value="P:acylglycerol catabolic process"/>
    <property type="evidence" value="ECO:0007669"/>
    <property type="project" value="TreeGrafter"/>
</dbReference>
<feature type="domain" description="AB hydrolase-1" evidence="1">
    <location>
        <begin position="29"/>
        <end position="316"/>
    </location>
</feature>
<evidence type="ECO:0000313" key="4">
    <source>
        <dbReference type="Proteomes" id="UP000076738"/>
    </source>
</evidence>
<gene>
    <name evidence="3" type="ORF">CALVIDRAFT_489149</name>
    <name evidence="2" type="ORF">CALVIDRAFT_491374</name>
</gene>
<sequence length="333" mass="38104">MAPPSVKSSMTSRGFTYTYDHAVPQNGLPTLLFMHGFPDGRYGWRKQVAYFSEEGYGIIVPDLLGYGDTSKAPDYKSYSFKGHATDVRDILDLENIEQVVVIGHDWGSVAAAHFLNWFPERVLVLVLAAAGYFPPRAHWDVVAFNKLSEDAIGYATMGYFPYFGALKQGDEPTPAVRLLHENVDSAMALLFPKDYNVWRDHFCPTGKAKAWLESNTQGQLNEHLDAEERHYYRQNLLDNADTIVNWYRSAVNDISYEEEQELPEGREFIKQPFLMLYTQHDAACQPALYTAIHTTYSTDFKSVDFQTSHWITWEDPDKVNQSICEFVKRKVLN</sequence>
<dbReference type="OrthoDB" id="408373at2759"/>
<keyword evidence="4" id="KW-1185">Reference proteome</keyword>
<dbReference type="InterPro" id="IPR050266">
    <property type="entry name" value="AB_hydrolase_sf"/>
</dbReference>
<dbReference type="PRINTS" id="PR00412">
    <property type="entry name" value="EPOXHYDRLASE"/>
</dbReference>
<keyword evidence="3" id="KW-0378">Hydrolase</keyword>
<dbReference type="GO" id="GO:0016020">
    <property type="term" value="C:membrane"/>
    <property type="evidence" value="ECO:0007669"/>
    <property type="project" value="TreeGrafter"/>
</dbReference>
<dbReference type="PRINTS" id="PR00111">
    <property type="entry name" value="ABHYDROLASE"/>
</dbReference>
<dbReference type="SUPFAM" id="SSF53474">
    <property type="entry name" value="alpha/beta-Hydrolases"/>
    <property type="match status" value="1"/>
</dbReference>
<dbReference type="AlphaFoldDB" id="A0A167HC30"/>
<dbReference type="Proteomes" id="UP000076738">
    <property type="component" value="Unassembled WGS sequence"/>
</dbReference>
<dbReference type="InterPro" id="IPR000639">
    <property type="entry name" value="Epox_hydrolase-like"/>
</dbReference>
<reference evidence="3 4" key="1">
    <citation type="journal article" date="2016" name="Mol. Biol. Evol.">
        <title>Comparative Genomics of Early-Diverging Mushroom-Forming Fungi Provides Insights into the Origins of Lignocellulose Decay Capabilities.</title>
        <authorList>
            <person name="Nagy L.G."/>
            <person name="Riley R."/>
            <person name="Tritt A."/>
            <person name="Adam C."/>
            <person name="Daum C."/>
            <person name="Floudas D."/>
            <person name="Sun H."/>
            <person name="Yadav J.S."/>
            <person name="Pangilinan J."/>
            <person name="Larsson K.H."/>
            <person name="Matsuura K."/>
            <person name="Barry K."/>
            <person name="Labutti K."/>
            <person name="Kuo R."/>
            <person name="Ohm R.A."/>
            <person name="Bhattacharya S.S."/>
            <person name="Shirouzu T."/>
            <person name="Yoshinaga Y."/>
            <person name="Martin F.M."/>
            <person name="Grigoriev I.V."/>
            <person name="Hibbett D.S."/>
        </authorList>
    </citation>
    <scope>NUCLEOTIDE SEQUENCE [LARGE SCALE GENOMIC DNA]</scope>
    <source>
        <strain evidence="3 4">TUFC12733</strain>
    </source>
</reference>
<name>A0A167HC30_CALVF</name>
<dbReference type="PANTHER" id="PTHR43798:SF33">
    <property type="entry name" value="HYDROLASE, PUTATIVE (AFU_ORTHOLOGUE AFUA_2G14860)-RELATED"/>
    <property type="match status" value="1"/>
</dbReference>
<proteinExistence type="predicted"/>
<dbReference type="GO" id="GO:0047372">
    <property type="term" value="F:monoacylglycerol lipase activity"/>
    <property type="evidence" value="ECO:0007669"/>
    <property type="project" value="TreeGrafter"/>
</dbReference>
<evidence type="ECO:0000313" key="2">
    <source>
        <dbReference type="EMBL" id="KZO89796.1"/>
    </source>
</evidence>
<accession>A0A167HC30</accession>
<dbReference type="EMBL" id="KV417323">
    <property type="protein sequence ID" value="KZO91467.1"/>
    <property type="molecule type" value="Genomic_DNA"/>
</dbReference>
<dbReference type="InterPro" id="IPR029058">
    <property type="entry name" value="AB_hydrolase_fold"/>
</dbReference>
<dbReference type="EMBL" id="KV417365">
    <property type="protein sequence ID" value="KZO89796.1"/>
    <property type="molecule type" value="Genomic_DNA"/>
</dbReference>
<evidence type="ECO:0000259" key="1">
    <source>
        <dbReference type="Pfam" id="PF00561"/>
    </source>
</evidence>
<protein>
    <submittedName>
        <fullName evidence="3">Alpha/beta-hydrolase</fullName>
    </submittedName>
</protein>
<dbReference type="STRING" id="1330018.A0A167HC30"/>
<evidence type="ECO:0000313" key="3">
    <source>
        <dbReference type="EMBL" id="KZO91467.1"/>
    </source>
</evidence>
<dbReference type="PANTHER" id="PTHR43798">
    <property type="entry name" value="MONOACYLGLYCEROL LIPASE"/>
    <property type="match status" value="1"/>
</dbReference>